<proteinExistence type="predicted"/>
<name>A0A5B7GCP9_PORTR</name>
<comment type="caution">
    <text evidence="1">The sequence shown here is derived from an EMBL/GenBank/DDBJ whole genome shotgun (WGS) entry which is preliminary data.</text>
</comment>
<gene>
    <name evidence="1" type="ORF">E2C01_048986</name>
</gene>
<dbReference type="AlphaFoldDB" id="A0A5B7GCP9"/>
<sequence length="76" mass="8402">MGLGLCDKGAAFTAVNRQSIHSRGPINSPTQTSAHREGISGLSCPHFQRYKGLGCVHTYHQLYPARCSTWWDTLKV</sequence>
<evidence type="ECO:0000313" key="2">
    <source>
        <dbReference type="Proteomes" id="UP000324222"/>
    </source>
</evidence>
<accession>A0A5B7GCP9</accession>
<reference evidence="1 2" key="1">
    <citation type="submission" date="2019-05" db="EMBL/GenBank/DDBJ databases">
        <title>Another draft genome of Portunus trituberculatus and its Hox gene families provides insights of decapod evolution.</title>
        <authorList>
            <person name="Jeong J.-H."/>
            <person name="Song I."/>
            <person name="Kim S."/>
            <person name="Choi T."/>
            <person name="Kim D."/>
            <person name="Ryu S."/>
            <person name="Kim W."/>
        </authorList>
    </citation>
    <scope>NUCLEOTIDE SEQUENCE [LARGE SCALE GENOMIC DNA]</scope>
    <source>
        <tissue evidence="1">Muscle</tissue>
    </source>
</reference>
<evidence type="ECO:0000313" key="1">
    <source>
        <dbReference type="EMBL" id="MPC55053.1"/>
    </source>
</evidence>
<organism evidence="1 2">
    <name type="scientific">Portunus trituberculatus</name>
    <name type="common">Swimming crab</name>
    <name type="synonym">Neptunus trituberculatus</name>
    <dbReference type="NCBI Taxonomy" id="210409"/>
    <lineage>
        <taxon>Eukaryota</taxon>
        <taxon>Metazoa</taxon>
        <taxon>Ecdysozoa</taxon>
        <taxon>Arthropoda</taxon>
        <taxon>Crustacea</taxon>
        <taxon>Multicrustacea</taxon>
        <taxon>Malacostraca</taxon>
        <taxon>Eumalacostraca</taxon>
        <taxon>Eucarida</taxon>
        <taxon>Decapoda</taxon>
        <taxon>Pleocyemata</taxon>
        <taxon>Brachyura</taxon>
        <taxon>Eubrachyura</taxon>
        <taxon>Portunoidea</taxon>
        <taxon>Portunidae</taxon>
        <taxon>Portuninae</taxon>
        <taxon>Portunus</taxon>
    </lineage>
</organism>
<keyword evidence="2" id="KW-1185">Reference proteome</keyword>
<dbReference type="Proteomes" id="UP000324222">
    <property type="component" value="Unassembled WGS sequence"/>
</dbReference>
<protein>
    <submittedName>
        <fullName evidence="1">Uncharacterized protein</fullName>
    </submittedName>
</protein>
<dbReference type="EMBL" id="VSRR010012848">
    <property type="protein sequence ID" value="MPC55053.1"/>
    <property type="molecule type" value="Genomic_DNA"/>
</dbReference>